<reference evidence="12 13" key="1">
    <citation type="journal article" date="2012" name="Eukaryot. Cell">
        <title>Draft genome sequence of CBS 2479, the standard type strain of Trichosporon asahii.</title>
        <authorList>
            <person name="Yang R.Y."/>
            <person name="Li H.T."/>
            <person name="Zhu H."/>
            <person name="Zhou G.P."/>
            <person name="Wang M."/>
            <person name="Wang L."/>
        </authorList>
    </citation>
    <scope>NUCLEOTIDE SEQUENCE [LARGE SCALE GENOMIC DNA]</scope>
    <source>
        <strain evidence="13">ATCC 90039 / CBS 2479 / JCM 2466 / KCTC 7840 / NCYC 2677 / UAMH 7654</strain>
    </source>
</reference>
<comment type="caution">
    <text evidence="12">The sequence shown here is derived from an EMBL/GenBank/DDBJ whole genome shotgun (WGS) entry which is preliminary data.</text>
</comment>
<keyword evidence="8 10" id="KW-0687">Ribonucleoprotein</keyword>
<keyword evidence="5 10" id="KW-0694">RNA-binding</keyword>
<dbReference type="GO" id="GO:0008312">
    <property type="term" value="F:7S RNA binding"/>
    <property type="evidence" value="ECO:0007669"/>
    <property type="project" value="InterPro"/>
</dbReference>
<evidence type="ECO:0000256" key="4">
    <source>
        <dbReference type="ARBA" id="ARBA00022490"/>
    </source>
</evidence>
<evidence type="ECO:0000313" key="13">
    <source>
        <dbReference type="Proteomes" id="UP000002748"/>
    </source>
</evidence>
<comment type="similarity">
    <text evidence="3 10">Belongs to the SRP68 family.</text>
</comment>
<gene>
    <name evidence="12" type="ORF">A1Q1_00090</name>
</gene>
<dbReference type="PIRSF" id="PIRSF038995">
    <property type="entry name" value="SRP68"/>
    <property type="match status" value="1"/>
</dbReference>
<dbReference type="PANTHER" id="PTHR12860">
    <property type="entry name" value="SIGNAL RECOGNITION PARTICLE 68 KDA PROTEIN"/>
    <property type="match status" value="1"/>
</dbReference>
<evidence type="ECO:0000256" key="3">
    <source>
        <dbReference type="ARBA" id="ARBA00009352"/>
    </source>
</evidence>
<feature type="compositionally biased region" description="Low complexity" evidence="11">
    <location>
        <begin position="558"/>
        <end position="568"/>
    </location>
</feature>
<dbReference type="InterPro" id="IPR038253">
    <property type="entry name" value="SRP68_N_sf"/>
</dbReference>
<dbReference type="KEGG" id="tasa:A1Q1_00090"/>
<dbReference type="InterPro" id="IPR026258">
    <property type="entry name" value="SRP68"/>
</dbReference>
<evidence type="ECO:0000256" key="2">
    <source>
        <dbReference type="ARBA" id="ARBA00004604"/>
    </source>
</evidence>
<dbReference type="GO" id="GO:0006614">
    <property type="term" value="P:SRP-dependent cotranslational protein targeting to membrane"/>
    <property type="evidence" value="ECO:0007669"/>
    <property type="project" value="InterPro"/>
</dbReference>
<protein>
    <recommendedName>
        <fullName evidence="9 10">Signal recognition particle subunit SRP68</fullName>
        <shortName evidence="10">SRP68</shortName>
    </recommendedName>
</protein>
<dbReference type="GO" id="GO:0030942">
    <property type="term" value="F:endoplasmic reticulum signal peptide binding"/>
    <property type="evidence" value="ECO:0007669"/>
    <property type="project" value="InterPro"/>
</dbReference>
<keyword evidence="4 10" id="KW-0963">Cytoplasm</keyword>
<evidence type="ECO:0000256" key="10">
    <source>
        <dbReference type="PIRNR" id="PIRNR038995"/>
    </source>
</evidence>
<dbReference type="PANTHER" id="PTHR12860:SF0">
    <property type="entry name" value="SIGNAL RECOGNITION PARTICLE SUBUNIT SRP68"/>
    <property type="match status" value="1"/>
</dbReference>
<dbReference type="HOGENOM" id="CLU_018649_0_1_1"/>
<dbReference type="GO" id="GO:0005730">
    <property type="term" value="C:nucleolus"/>
    <property type="evidence" value="ECO:0007669"/>
    <property type="project" value="UniProtKB-SubCell"/>
</dbReference>
<dbReference type="InterPro" id="IPR034652">
    <property type="entry name" value="SRP68-RBD"/>
</dbReference>
<evidence type="ECO:0000256" key="11">
    <source>
        <dbReference type="SAM" id="MobiDB-lite"/>
    </source>
</evidence>
<dbReference type="Proteomes" id="UP000002748">
    <property type="component" value="Unassembled WGS sequence"/>
</dbReference>
<dbReference type="Pfam" id="PF16969">
    <property type="entry name" value="SRP68"/>
    <property type="match status" value="1"/>
</dbReference>
<dbReference type="CDD" id="cd15481">
    <property type="entry name" value="SRP68-RBD"/>
    <property type="match status" value="1"/>
</dbReference>
<accession>J8QHA0</accession>
<evidence type="ECO:0000256" key="9">
    <source>
        <dbReference type="ARBA" id="ARBA00029498"/>
    </source>
</evidence>
<keyword evidence="6 10" id="KW-0733">Signal recognition particle</keyword>
<sequence length="620" mass="67044">MGKENPSLSFKRELWPCYSPADRQSSTCSRASVPSTASATATMSGTGESTLSSCYNIQQSTGLTNGKGKQFKAAPALTPETVKDAKHLQLLLFSAERALAYSHELKALATKQGAPRTARKEQMSWLRKAAKYATELQDITSALAKNGASINFQTRAEVSIYYLSVKAELAFERAQYADVLAALAARRELLDTLASAARDSHDQALAVEFSDAYDPLIRFSAYKLGNTSSHDIDAVVSDIEPAMREEALPGLAQLVEGLREETKAGEMEAGRRTLDEVVFAGQKVEFRSAEIVDAMLRVQDAQARLAKAQGGKGKGGMAAWDRLLGVLGDAEAVARRLLDDQVGAAGQSTAAAAAQTAHQYISFELLAHRIRRDLLLVDSLVGTTNALPEDPTAMKIAGGRARVEAAVKVLSGVVKLYDTVLQSMRQIRGLPLVEEREGARRAAEAVEAYYAATKAYTLARLQCLFPNPGYAAAVELLQSAQQSADTAARVLKEGGLAEEVVQLSPEQAAKLQQDVKALSLAAKRALFAQTVTKPVFFDSAFNYIDLPMEDLLELAGSAPPKVQQSQPAKPAPVPKAPVRETRQAMPSIEQQVQHQEEEEEEQQQQPQQKKGWLGGWFGRG</sequence>
<evidence type="ECO:0000256" key="5">
    <source>
        <dbReference type="ARBA" id="ARBA00022884"/>
    </source>
</evidence>
<dbReference type="EMBL" id="ALBS01000009">
    <property type="protein sequence ID" value="EJT53083.1"/>
    <property type="molecule type" value="Genomic_DNA"/>
</dbReference>
<comment type="function">
    <text evidence="10">Component of the signal recognition particle (SRP) complex, a ribonucleoprotein complex that mediates the cotranslational targeting of secretory and membrane proteins to the endoplasmic reticulum (ER). The SRP complex interacts with the signal sequence in nascent secretory and membrane proteins and directs them to the membrane of the ER.</text>
</comment>
<evidence type="ECO:0000256" key="8">
    <source>
        <dbReference type="ARBA" id="ARBA00023274"/>
    </source>
</evidence>
<name>J8QHA0_TRIAS</name>
<organism evidence="12 13">
    <name type="scientific">Trichosporon asahii var. asahii (strain ATCC 90039 / CBS 2479 / JCM 2466 / KCTC 7840 / NBRC 103889/ NCYC 2677 / UAMH 7654)</name>
    <name type="common">Yeast</name>
    <dbReference type="NCBI Taxonomy" id="1186058"/>
    <lineage>
        <taxon>Eukaryota</taxon>
        <taxon>Fungi</taxon>
        <taxon>Dikarya</taxon>
        <taxon>Basidiomycota</taxon>
        <taxon>Agaricomycotina</taxon>
        <taxon>Tremellomycetes</taxon>
        <taxon>Trichosporonales</taxon>
        <taxon>Trichosporonaceae</taxon>
        <taxon>Trichosporon</taxon>
    </lineage>
</organism>
<keyword evidence="7" id="KW-0539">Nucleus</keyword>
<dbReference type="VEuPathDB" id="FungiDB:A1Q1_00090"/>
<evidence type="ECO:0000256" key="7">
    <source>
        <dbReference type="ARBA" id="ARBA00023242"/>
    </source>
</evidence>
<evidence type="ECO:0000256" key="1">
    <source>
        <dbReference type="ARBA" id="ARBA00004496"/>
    </source>
</evidence>
<dbReference type="Gene3D" id="1.10.3450.40">
    <property type="entry name" value="Signal recognition particle, SRP68 subunit, RNA-binding domain"/>
    <property type="match status" value="1"/>
</dbReference>
<feature type="region of interest" description="Disordered" evidence="11">
    <location>
        <begin position="558"/>
        <end position="620"/>
    </location>
</feature>
<comment type="subcellular location">
    <subcellularLocation>
        <location evidence="1 10">Cytoplasm</location>
    </subcellularLocation>
    <subcellularLocation>
        <location evidence="2">Nucleus</location>
        <location evidence="2">Nucleolus</location>
    </subcellularLocation>
</comment>
<dbReference type="AlphaFoldDB" id="J8QHA0"/>
<dbReference type="GO" id="GO:0005047">
    <property type="term" value="F:signal recognition particle binding"/>
    <property type="evidence" value="ECO:0007669"/>
    <property type="project" value="InterPro"/>
</dbReference>
<evidence type="ECO:0000313" key="12">
    <source>
        <dbReference type="EMBL" id="EJT53083.1"/>
    </source>
</evidence>
<dbReference type="GO" id="GO:0005786">
    <property type="term" value="C:signal recognition particle, endoplasmic reticulum targeting"/>
    <property type="evidence" value="ECO:0007669"/>
    <property type="project" value="UniProtKB-KW"/>
</dbReference>
<dbReference type="OrthoDB" id="10255118at2759"/>
<dbReference type="RefSeq" id="XP_014184406.1">
    <property type="nucleotide sequence ID" value="XM_014328931.1"/>
</dbReference>
<evidence type="ECO:0000256" key="6">
    <source>
        <dbReference type="ARBA" id="ARBA00023135"/>
    </source>
</evidence>
<dbReference type="GeneID" id="25983604"/>
<proteinExistence type="inferred from homology"/>